<dbReference type="RefSeq" id="WP_212683895.1">
    <property type="nucleotide sequence ID" value="NZ_JAGSPM010000004.1"/>
</dbReference>
<dbReference type="AlphaFoldDB" id="A0A941I2Q6"/>
<keyword evidence="3" id="KW-1185">Reference proteome</keyword>
<keyword evidence="1" id="KW-0472">Membrane</keyword>
<keyword evidence="1" id="KW-0812">Transmembrane</keyword>
<dbReference type="Proteomes" id="UP000680158">
    <property type="component" value="Unassembled WGS sequence"/>
</dbReference>
<accession>A0A941I2Q6</accession>
<proteinExistence type="predicted"/>
<reference evidence="2 3" key="1">
    <citation type="submission" date="2021-04" db="EMBL/GenBank/DDBJ databases">
        <title>novel species isolated from subtropical streams in China.</title>
        <authorList>
            <person name="Lu H."/>
        </authorList>
    </citation>
    <scope>NUCLEOTIDE SEQUENCE [LARGE SCALE GENOMIC DNA]</scope>
    <source>
        <strain evidence="2 3">BYS107W</strain>
    </source>
</reference>
<sequence>MKPNDVIESYITDVALQLPRKQRNDVAFELRALLQEELHAKAEDMGRAADAAMIMELLQDFGHPNDVAARYRPTLTIIDPSDGGKFLRLTLIGLIVIWSIGLLINLNQQINSSVDFLRVLSKWWGGTVIPSFWWPGVLVVHYGLVSWARQRRPHAVKWKPYDQDQIGGGRIGIAFGLTGMLCGIYLLIEPRWILDVIWNGKAAPAAYMALTYTDTFLQGLAPYLLTLVILNIPFYFALMLQGRWTKFMRRIETGFSLLSCAVMLMVVANGPIFMSSASDQTAKFILGLLVAFILVTMLVQTIRRVKPQPKFVE</sequence>
<dbReference type="EMBL" id="JAGSPM010000004">
    <property type="protein sequence ID" value="MBR7746572.1"/>
    <property type="molecule type" value="Genomic_DNA"/>
</dbReference>
<feature type="transmembrane region" description="Helical" evidence="1">
    <location>
        <begin position="86"/>
        <end position="104"/>
    </location>
</feature>
<gene>
    <name evidence="2" type="ORF">KDM92_08260</name>
</gene>
<evidence type="ECO:0000313" key="3">
    <source>
        <dbReference type="Proteomes" id="UP000680158"/>
    </source>
</evidence>
<feature type="transmembrane region" description="Helical" evidence="1">
    <location>
        <begin position="220"/>
        <end position="241"/>
    </location>
</feature>
<feature type="transmembrane region" description="Helical" evidence="1">
    <location>
        <begin position="124"/>
        <end position="148"/>
    </location>
</feature>
<comment type="caution">
    <text evidence="2">The sequence shown here is derived from an EMBL/GenBank/DDBJ whole genome shotgun (WGS) entry which is preliminary data.</text>
</comment>
<keyword evidence="1" id="KW-1133">Transmembrane helix</keyword>
<protein>
    <submittedName>
        <fullName evidence="2">Uncharacterized protein</fullName>
    </submittedName>
</protein>
<organism evidence="2 3">
    <name type="scientific">Undibacterium baiyunense</name>
    <dbReference type="NCBI Taxonomy" id="2828731"/>
    <lineage>
        <taxon>Bacteria</taxon>
        <taxon>Pseudomonadati</taxon>
        <taxon>Pseudomonadota</taxon>
        <taxon>Betaproteobacteria</taxon>
        <taxon>Burkholderiales</taxon>
        <taxon>Oxalobacteraceae</taxon>
        <taxon>Undibacterium</taxon>
    </lineage>
</organism>
<name>A0A941I2Q6_9BURK</name>
<feature type="transmembrane region" description="Helical" evidence="1">
    <location>
        <begin position="253"/>
        <end position="272"/>
    </location>
</feature>
<evidence type="ECO:0000313" key="2">
    <source>
        <dbReference type="EMBL" id="MBR7746572.1"/>
    </source>
</evidence>
<evidence type="ECO:0000256" key="1">
    <source>
        <dbReference type="SAM" id="Phobius"/>
    </source>
</evidence>
<feature type="transmembrane region" description="Helical" evidence="1">
    <location>
        <begin position="169"/>
        <end position="188"/>
    </location>
</feature>
<feature type="transmembrane region" description="Helical" evidence="1">
    <location>
        <begin position="284"/>
        <end position="302"/>
    </location>
</feature>